<organism evidence="2 3">
    <name type="scientific">Glarea lozoyensis (strain ATCC 74030 / MF5533)</name>
    <dbReference type="NCBI Taxonomy" id="1104152"/>
    <lineage>
        <taxon>Eukaryota</taxon>
        <taxon>Fungi</taxon>
        <taxon>Dikarya</taxon>
        <taxon>Ascomycota</taxon>
        <taxon>Pezizomycotina</taxon>
        <taxon>Leotiomycetes</taxon>
        <taxon>Helotiales</taxon>
        <taxon>Helotiaceae</taxon>
        <taxon>Glarea</taxon>
    </lineage>
</organism>
<accession>H0EIY5</accession>
<sequence>MSLRGGYYYNHHHLRFHLYPLDPHHDYFAGCLQSYSLDLHHLDDYHFHGYFVDYRYFAGYLRNYYHLENTAPSKDHLPYQNDIHHLKTDDVHPVAHHHHHHQKNLTSPLPPSDQTLPATHQKPAETPSASHHH</sequence>
<evidence type="ECO:0000313" key="3">
    <source>
        <dbReference type="Proteomes" id="UP000005446"/>
    </source>
</evidence>
<comment type="caution">
    <text evidence="2">The sequence shown here is derived from an EMBL/GenBank/DDBJ whole genome shotgun (WGS) entry which is preliminary data.</text>
</comment>
<dbReference type="AlphaFoldDB" id="H0EIY5"/>
<gene>
    <name evidence="2" type="ORF">M7I_2506</name>
</gene>
<evidence type="ECO:0000256" key="1">
    <source>
        <dbReference type="SAM" id="MobiDB-lite"/>
    </source>
</evidence>
<feature type="compositionally biased region" description="Polar residues" evidence="1">
    <location>
        <begin position="104"/>
        <end position="118"/>
    </location>
</feature>
<feature type="region of interest" description="Disordered" evidence="1">
    <location>
        <begin position="92"/>
        <end position="133"/>
    </location>
</feature>
<feature type="compositionally biased region" description="Basic residues" evidence="1">
    <location>
        <begin position="94"/>
        <end position="103"/>
    </location>
</feature>
<reference evidence="2 3" key="1">
    <citation type="journal article" date="2012" name="Eukaryot. Cell">
        <title>Genome sequence of the fungus Glarea lozoyensis: the first genome sequence of a species from the Helotiaceae family.</title>
        <authorList>
            <person name="Youssar L."/>
            <person name="Gruening B.A."/>
            <person name="Erxleben A."/>
            <person name="Guenther S."/>
            <person name="Huettel W."/>
        </authorList>
    </citation>
    <scope>NUCLEOTIDE SEQUENCE [LARGE SCALE GENOMIC DNA]</scope>
    <source>
        <strain evidence="3">ATCC 74030 / MF5533</strain>
    </source>
</reference>
<dbReference type="Proteomes" id="UP000005446">
    <property type="component" value="Unassembled WGS sequence"/>
</dbReference>
<evidence type="ECO:0000313" key="2">
    <source>
        <dbReference type="EMBL" id="EHL01518.1"/>
    </source>
</evidence>
<name>H0EIY5_GLAL7</name>
<protein>
    <submittedName>
        <fullName evidence="2">Uncharacterized protein</fullName>
    </submittedName>
</protein>
<dbReference type="InParanoid" id="H0EIY5"/>
<dbReference type="EMBL" id="AGUE01000051">
    <property type="protein sequence ID" value="EHL01518.1"/>
    <property type="molecule type" value="Genomic_DNA"/>
</dbReference>
<dbReference type="HOGENOM" id="CLU_1906925_0_0_1"/>
<proteinExistence type="predicted"/>
<keyword evidence="3" id="KW-1185">Reference proteome</keyword>